<accession>A0A937ACG5</accession>
<feature type="binding site" evidence="2">
    <location>
        <position position="68"/>
    </location>
    <ligand>
        <name>Cu cation</name>
        <dbReference type="ChEBI" id="CHEBI:23378"/>
    </ligand>
</feature>
<dbReference type="InterPro" id="IPR036249">
    <property type="entry name" value="Thioredoxin-like_sf"/>
</dbReference>
<gene>
    <name evidence="4" type="ORF">EU981_03865</name>
</gene>
<comment type="caution">
    <text evidence="4">The sequence shown here is derived from an EMBL/GenBank/DDBJ whole genome shotgun (WGS) entry which is preliminary data.</text>
</comment>
<dbReference type="Proteomes" id="UP000736856">
    <property type="component" value="Unassembled WGS sequence"/>
</dbReference>
<evidence type="ECO:0000256" key="2">
    <source>
        <dbReference type="PIRSR" id="PIRSR603782-1"/>
    </source>
</evidence>
<comment type="similarity">
    <text evidence="1">Belongs to the SCO1/2 family.</text>
</comment>
<dbReference type="Gene3D" id="3.40.30.10">
    <property type="entry name" value="Glutaredoxin"/>
    <property type="match status" value="1"/>
</dbReference>
<dbReference type="AlphaFoldDB" id="A0A937ACG5"/>
<organism evidence="4 5">
    <name type="scientific">Candidatus Liberibacter ctenarytainae</name>
    <dbReference type="NCBI Taxonomy" id="2020335"/>
    <lineage>
        <taxon>Bacteria</taxon>
        <taxon>Pseudomonadati</taxon>
        <taxon>Pseudomonadota</taxon>
        <taxon>Alphaproteobacteria</taxon>
        <taxon>Hyphomicrobiales</taxon>
        <taxon>Rhizobiaceae</taxon>
        <taxon>Liberibacter</taxon>
    </lineage>
</organism>
<dbReference type="PANTHER" id="PTHR12151:SF25">
    <property type="entry name" value="LINALOOL DEHYDRATASE_ISOMERASE DOMAIN-CONTAINING PROTEIN"/>
    <property type="match status" value="1"/>
</dbReference>
<keyword evidence="3" id="KW-1015">Disulfide bond</keyword>
<sequence>MRILAIILGTILLAIVGGISYVVFDAKLGFKDKRLDSDFHLINQDGAEFTSNSLRGSPSIVFFGFTNCSKVCPTTLSTLDRWLKQVDPTNTLLRAYFITVDPKRDTPDVMKKFVKKFSDRIIGVSGDPTSVMSIAKKFHIYVNNAVADNSDVKKQSPVSHTASLLLFNSHGSIVGVIPYKEDSNTAIQKINRLIAEDKSVK</sequence>
<protein>
    <submittedName>
        <fullName evidence="4">SCO family protein</fullName>
    </submittedName>
</protein>
<dbReference type="Pfam" id="PF02630">
    <property type="entry name" value="SCO1-SenC"/>
    <property type="match status" value="1"/>
</dbReference>
<feature type="binding site" evidence="2">
    <location>
        <position position="72"/>
    </location>
    <ligand>
        <name>Cu cation</name>
        <dbReference type="ChEBI" id="CHEBI:23378"/>
    </ligand>
</feature>
<keyword evidence="2" id="KW-0186">Copper</keyword>
<dbReference type="SUPFAM" id="SSF52833">
    <property type="entry name" value="Thioredoxin-like"/>
    <property type="match status" value="1"/>
</dbReference>
<dbReference type="GO" id="GO:0046872">
    <property type="term" value="F:metal ion binding"/>
    <property type="evidence" value="ECO:0007669"/>
    <property type="project" value="UniProtKB-KW"/>
</dbReference>
<name>A0A937ACG5_9HYPH</name>
<dbReference type="CDD" id="cd02968">
    <property type="entry name" value="SCO"/>
    <property type="match status" value="1"/>
</dbReference>
<proteinExistence type="inferred from homology"/>
<feature type="disulfide bond" description="Redox-active" evidence="3">
    <location>
        <begin position="68"/>
        <end position="72"/>
    </location>
</feature>
<dbReference type="InterPro" id="IPR003782">
    <property type="entry name" value="SCO1/SenC"/>
</dbReference>
<evidence type="ECO:0000313" key="5">
    <source>
        <dbReference type="Proteomes" id="UP000736856"/>
    </source>
</evidence>
<dbReference type="EMBL" id="SEOL01000007">
    <property type="protein sequence ID" value="MBL0849195.1"/>
    <property type="molecule type" value="Genomic_DNA"/>
</dbReference>
<evidence type="ECO:0000256" key="1">
    <source>
        <dbReference type="ARBA" id="ARBA00010996"/>
    </source>
</evidence>
<dbReference type="PANTHER" id="PTHR12151">
    <property type="entry name" value="ELECTRON TRANSPORT PROTIN SCO1/SENC FAMILY MEMBER"/>
    <property type="match status" value="1"/>
</dbReference>
<evidence type="ECO:0000256" key="3">
    <source>
        <dbReference type="PIRSR" id="PIRSR603782-2"/>
    </source>
</evidence>
<reference evidence="4" key="1">
    <citation type="submission" date="2019-02" db="EMBL/GenBank/DDBJ databases">
        <title>A novel Candidatus Liberibacter species associated with the New Zealand native fuchsia psyllid, Ctenarytaina fuchsiae.</title>
        <authorList>
            <person name="Thompson S.M."/>
            <person name="Jorgensen N."/>
            <person name="David C."/>
            <person name="Bulman S.R."/>
            <person name="Smith G.R."/>
        </authorList>
    </citation>
    <scope>NUCLEOTIDE SEQUENCE</scope>
    <source>
        <strain evidence="4">Oxford</strain>
    </source>
</reference>
<evidence type="ECO:0000313" key="4">
    <source>
        <dbReference type="EMBL" id="MBL0849195.1"/>
    </source>
</evidence>
<keyword evidence="2" id="KW-0479">Metal-binding</keyword>
<feature type="binding site" evidence="2">
    <location>
        <position position="160"/>
    </location>
    <ligand>
        <name>Cu cation</name>
        <dbReference type="ChEBI" id="CHEBI:23378"/>
    </ligand>
</feature>